<dbReference type="PANTHER" id="PTHR43706">
    <property type="entry name" value="NADH DEHYDROGENASE"/>
    <property type="match status" value="1"/>
</dbReference>
<gene>
    <name evidence="12" type="ORF">DI09_101p90</name>
</gene>
<evidence type="ECO:0000256" key="2">
    <source>
        <dbReference type="ARBA" id="ARBA00012637"/>
    </source>
</evidence>
<proteinExistence type="inferred from homology"/>
<dbReference type="PANTHER" id="PTHR43706:SF47">
    <property type="entry name" value="EXTERNAL NADH-UBIQUINONE OXIDOREDUCTASE 1, MITOCHONDRIAL-RELATED"/>
    <property type="match status" value="1"/>
</dbReference>
<dbReference type="EC" id="1.6.5.9" evidence="2"/>
<dbReference type="Pfam" id="PF22366">
    <property type="entry name" value="NDH2_C"/>
    <property type="match status" value="1"/>
</dbReference>
<sequence>MRNFSDTTLSNRTEHLVIIGSGWGAYRALRKIDQSKYRITVVSPKDYFVFTPFLTGASVGSIEDRAAIESIRNQQSGGMFFSDNQFSSLPHTGLLLKANTTIPVISNSSSLLASAIPNAKLDIELSYDKLIIACGAVVNTFNTPGVSEHAHFLKDVTDAQSIRSKIMSLFDEADIPGTSEERKRSLLHFAVVGGGPTGVEFLGELYDLVHNDLSRVFSKDLISHVSMSLFDVAPKIMCTFHPSLVEYTVGELQKRPFISIRTSTSISKISKDEIFVKSPKEEIVPYGFLLWATGVSPSQLTRSLASSPRIEGRPVIDSKSGRLLTDAYLRVMREESSKSVPFANVWAIGDCAGPEYPPTAQVAKQKGEYVGSLVNKLHLDNDINENRKIRPFVYKDRGYMAYIGKGKAVVGLSVIGKDLRLFSGKFARLLWDSAYLSMLTSWRNRVLVPLYWTLASWFGREISCIKKNPTIK</sequence>
<reference evidence="12 13" key="1">
    <citation type="submission" date="2014-04" db="EMBL/GenBank/DDBJ databases">
        <title>A new species of microsporidia sheds light on the evolution of extreme parasitism.</title>
        <authorList>
            <person name="Haag K.L."/>
            <person name="James T.Y."/>
            <person name="Larsson R."/>
            <person name="Schaer T.M."/>
            <person name="Refardt D."/>
            <person name="Pombert J.-F."/>
            <person name="Ebert D."/>
        </authorList>
    </citation>
    <scope>NUCLEOTIDE SEQUENCE [LARGE SCALE GENOMIC DNA]</scope>
    <source>
        <strain evidence="12 13">UGP3</strain>
        <tissue evidence="12">Spores</tissue>
    </source>
</reference>
<dbReference type="PRINTS" id="PR00368">
    <property type="entry name" value="FADPNR"/>
</dbReference>
<dbReference type="VEuPathDB" id="MicrosporidiaDB:DI09_101p90"/>
<evidence type="ECO:0000259" key="10">
    <source>
        <dbReference type="Pfam" id="PF07992"/>
    </source>
</evidence>
<evidence type="ECO:0000313" key="12">
    <source>
        <dbReference type="EMBL" id="KGG53234.1"/>
    </source>
</evidence>
<comment type="caution">
    <text evidence="12">The sequence shown here is derived from an EMBL/GenBank/DDBJ whole genome shotgun (WGS) entry which is preliminary data.</text>
</comment>
<evidence type="ECO:0000256" key="1">
    <source>
        <dbReference type="ARBA" id="ARBA00005272"/>
    </source>
</evidence>
<dbReference type="GO" id="GO:0005739">
    <property type="term" value="C:mitochondrion"/>
    <property type="evidence" value="ECO:0007669"/>
    <property type="project" value="TreeGrafter"/>
</dbReference>
<evidence type="ECO:0000256" key="9">
    <source>
        <dbReference type="ARBA" id="ARBA00049010"/>
    </source>
</evidence>
<dbReference type="Gene3D" id="3.50.50.100">
    <property type="match status" value="1"/>
</dbReference>
<evidence type="ECO:0000256" key="7">
    <source>
        <dbReference type="ARBA" id="ARBA00023027"/>
    </source>
</evidence>
<dbReference type="PRINTS" id="PR00411">
    <property type="entry name" value="PNDRDTASEI"/>
</dbReference>
<protein>
    <recommendedName>
        <fullName evidence="2">NADH:ubiquinone reductase (non-electrogenic)</fullName>
        <ecNumber evidence="2">1.6.5.9</ecNumber>
    </recommendedName>
</protein>
<evidence type="ECO:0000313" key="13">
    <source>
        <dbReference type="Proteomes" id="UP000029725"/>
    </source>
</evidence>
<dbReference type="Proteomes" id="UP000029725">
    <property type="component" value="Unassembled WGS sequence"/>
</dbReference>
<dbReference type="InterPro" id="IPR023753">
    <property type="entry name" value="FAD/NAD-binding_dom"/>
</dbReference>
<keyword evidence="4" id="KW-0274">FAD</keyword>
<dbReference type="InterPro" id="IPR054585">
    <property type="entry name" value="NDH2-like_C"/>
</dbReference>
<comment type="catalytic activity">
    <reaction evidence="9">
        <text>a ubiquinone + NADH + H(+) = a ubiquinol + NAD(+)</text>
        <dbReference type="Rhea" id="RHEA:23152"/>
        <dbReference type="Rhea" id="RHEA-COMP:9565"/>
        <dbReference type="Rhea" id="RHEA-COMP:9566"/>
        <dbReference type="ChEBI" id="CHEBI:15378"/>
        <dbReference type="ChEBI" id="CHEBI:16389"/>
        <dbReference type="ChEBI" id="CHEBI:17976"/>
        <dbReference type="ChEBI" id="CHEBI:57540"/>
        <dbReference type="ChEBI" id="CHEBI:57945"/>
    </reaction>
</comment>
<feature type="domain" description="FAD/NAD(P)-binding" evidence="10">
    <location>
        <begin position="15"/>
        <end position="367"/>
    </location>
</feature>
<dbReference type="Pfam" id="PF07992">
    <property type="entry name" value="Pyr_redox_2"/>
    <property type="match status" value="1"/>
</dbReference>
<evidence type="ECO:0000256" key="3">
    <source>
        <dbReference type="ARBA" id="ARBA00022630"/>
    </source>
</evidence>
<dbReference type="OrthoDB" id="3244603at2759"/>
<keyword evidence="13" id="KW-1185">Reference proteome</keyword>
<evidence type="ECO:0000256" key="4">
    <source>
        <dbReference type="ARBA" id="ARBA00022827"/>
    </source>
</evidence>
<organism evidence="12 13">
    <name type="scientific">Mitosporidium daphniae</name>
    <dbReference type="NCBI Taxonomy" id="1485682"/>
    <lineage>
        <taxon>Eukaryota</taxon>
        <taxon>Fungi</taxon>
        <taxon>Fungi incertae sedis</taxon>
        <taxon>Microsporidia</taxon>
        <taxon>Mitosporidium</taxon>
    </lineage>
</organism>
<evidence type="ECO:0000256" key="6">
    <source>
        <dbReference type="ARBA" id="ARBA00023002"/>
    </source>
</evidence>
<feature type="domain" description="External alternative NADH-ubiquinone oxidoreductase-like C-terminal" evidence="11">
    <location>
        <begin position="398"/>
        <end position="461"/>
    </location>
</feature>
<dbReference type="SUPFAM" id="SSF51905">
    <property type="entry name" value="FAD/NAD(P)-binding domain"/>
    <property type="match status" value="1"/>
</dbReference>
<comment type="similarity">
    <text evidence="1">Belongs to the NADH dehydrogenase family.</text>
</comment>
<dbReference type="InterPro" id="IPR036188">
    <property type="entry name" value="FAD/NAD-bd_sf"/>
</dbReference>
<keyword evidence="7" id="KW-0520">NAD</keyword>
<accession>A0A098VWH3</accession>
<dbReference type="GeneID" id="25257888"/>
<keyword evidence="3" id="KW-0285">Flavoprotein</keyword>
<keyword evidence="6" id="KW-0560">Oxidoreductase</keyword>
<dbReference type="InterPro" id="IPR045024">
    <property type="entry name" value="NDH-2"/>
</dbReference>
<dbReference type="GO" id="GO:0050136">
    <property type="term" value="F:NADH dehydrogenase (quinone) (non-electrogenic) activity"/>
    <property type="evidence" value="ECO:0007669"/>
    <property type="project" value="UniProtKB-EC"/>
</dbReference>
<dbReference type="HOGENOM" id="CLU_021377_1_2_1"/>
<name>A0A098VWH3_9MICR</name>
<evidence type="ECO:0000256" key="8">
    <source>
        <dbReference type="ARBA" id="ARBA00047599"/>
    </source>
</evidence>
<comment type="catalytic activity">
    <reaction evidence="8">
        <text>a quinone + NADH + H(+) = a quinol + NAD(+)</text>
        <dbReference type="Rhea" id="RHEA:46160"/>
        <dbReference type="ChEBI" id="CHEBI:15378"/>
        <dbReference type="ChEBI" id="CHEBI:24646"/>
        <dbReference type="ChEBI" id="CHEBI:57540"/>
        <dbReference type="ChEBI" id="CHEBI:57945"/>
        <dbReference type="ChEBI" id="CHEBI:132124"/>
        <dbReference type="EC" id="1.6.5.9"/>
    </reaction>
</comment>
<evidence type="ECO:0000256" key="5">
    <source>
        <dbReference type="ARBA" id="ARBA00022946"/>
    </source>
</evidence>
<evidence type="ECO:0000259" key="11">
    <source>
        <dbReference type="Pfam" id="PF22366"/>
    </source>
</evidence>
<dbReference type="EMBL" id="JMKJ01000002">
    <property type="protein sequence ID" value="KGG53234.1"/>
    <property type="molecule type" value="Genomic_DNA"/>
</dbReference>
<dbReference type="RefSeq" id="XP_013239670.1">
    <property type="nucleotide sequence ID" value="XM_013384216.1"/>
</dbReference>
<keyword evidence="5" id="KW-0809">Transit peptide</keyword>
<dbReference type="AlphaFoldDB" id="A0A098VWH3"/>